<sequence length="26" mass="2749">MVNNEHKISTLGGVKGSLQTNSIAHL</sequence>
<organism evidence="1">
    <name type="scientific">Anguilla anguilla</name>
    <name type="common">European freshwater eel</name>
    <name type="synonym">Muraena anguilla</name>
    <dbReference type="NCBI Taxonomy" id="7936"/>
    <lineage>
        <taxon>Eukaryota</taxon>
        <taxon>Metazoa</taxon>
        <taxon>Chordata</taxon>
        <taxon>Craniata</taxon>
        <taxon>Vertebrata</taxon>
        <taxon>Euteleostomi</taxon>
        <taxon>Actinopterygii</taxon>
        <taxon>Neopterygii</taxon>
        <taxon>Teleostei</taxon>
        <taxon>Anguilliformes</taxon>
        <taxon>Anguillidae</taxon>
        <taxon>Anguilla</taxon>
    </lineage>
</organism>
<dbReference type="EMBL" id="GBXM01092714">
    <property type="protein sequence ID" value="JAH15863.1"/>
    <property type="molecule type" value="Transcribed_RNA"/>
</dbReference>
<accession>A0A0E9QIG7</accession>
<protein>
    <submittedName>
        <fullName evidence="1">Uncharacterized protein</fullName>
    </submittedName>
</protein>
<proteinExistence type="predicted"/>
<reference evidence="1" key="1">
    <citation type="submission" date="2014-11" db="EMBL/GenBank/DDBJ databases">
        <authorList>
            <person name="Amaro Gonzalez C."/>
        </authorList>
    </citation>
    <scope>NUCLEOTIDE SEQUENCE</scope>
</reference>
<evidence type="ECO:0000313" key="1">
    <source>
        <dbReference type="EMBL" id="JAH15863.1"/>
    </source>
</evidence>
<reference evidence="1" key="2">
    <citation type="journal article" date="2015" name="Fish Shellfish Immunol.">
        <title>Early steps in the European eel (Anguilla anguilla)-Vibrio vulnificus interaction in the gills: Role of the RtxA13 toxin.</title>
        <authorList>
            <person name="Callol A."/>
            <person name="Pajuelo D."/>
            <person name="Ebbesson L."/>
            <person name="Teles M."/>
            <person name="MacKenzie S."/>
            <person name="Amaro C."/>
        </authorList>
    </citation>
    <scope>NUCLEOTIDE SEQUENCE</scope>
</reference>
<dbReference type="AlphaFoldDB" id="A0A0E9QIG7"/>
<name>A0A0E9QIG7_ANGAN</name>